<dbReference type="OrthoDB" id="3202607at2759"/>
<reference evidence="2" key="1">
    <citation type="submission" date="2014-04" db="EMBL/GenBank/DDBJ databases">
        <title>Evolutionary Origins and Diversification of the Mycorrhizal Mutualists.</title>
        <authorList>
            <consortium name="DOE Joint Genome Institute"/>
            <consortium name="Mycorrhizal Genomics Consortium"/>
            <person name="Kohler A."/>
            <person name="Kuo A."/>
            <person name="Nagy L.G."/>
            <person name="Floudas D."/>
            <person name="Copeland A."/>
            <person name="Barry K.W."/>
            <person name="Cichocki N."/>
            <person name="Veneault-Fourrey C."/>
            <person name="LaButti K."/>
            <person name="Lindquist E.A."/>
            <person name="Lipzen A."/>
            <person name="Lundell T."/>
            <person name="Morin E."/>
            <person name="Murat C."/>
            <person name="Riley R."/>
            <person name="Ohm R."/>
            <person name="Sun H."/>
            <person name="Tunlid A."/>
            <person name="Henrissat B."/>
            <person name="Grigoriev I.V."/>
            <person name="Hibbett D.S."/>
            <person name="Martin F."/>
        </authorList>
    </citation>
    <scope>NUCLEOTIDE SEQUENCE [LARGE SCALE GENOMIC DNA]</scope>
    <source>
        <strain evidence="2">FD-334 SS-4</strain>
    </source>
</reference>
<dbReference type="STRING" id="945553.A0A0D2N6U9"/>
<accession>A0A0D2N6U9</accession>
<dbReference type="Proteomes" id="UP000054270">
    <property type="component" value="Unassembled WGS sequence"/>
</dbReference>
<dbReference type="EMBL" id="KN818167">
    <property type="protein sequence ID" value="KJA12541.1"/>
    <property type="molecule type" value="Genomic_DNA"/>
</dbReference>
<dbReference type="AlphaFoldDB" id="A0A0D2N6U9"/>
<gene>
    <name evidence="1" type="ORF">HYPSUDRAFT_119183</name>
</gene>
<feature type="non-terminal residue" evidence="1">
    <location>
        <position position="1"/>
    </location>
</feature>
<evidence type="ECO:0000313" key="1">
    <source>
        <dbReference type="EMBL" id="KJA12541.1"/>
    </source>
</evidence>
<proteinExistence type="predicted"/>
<name>A0A0D2N6U9_HYPSF</name>
<evidence type="ECO:0008006" key="3">
    <source>
        <dbReference type="Google" id="ProtNLM"/>
    </source>
</evidence>
<organism evidence="1 2">
    <name type="scientific">Hypholoma sublateritium (strain FD-334 SS-4)</name>
    <dbReference type="NCBI Taxonomy" id="945553"/>
    <lineage>
        <taxon>Eukaryota</taxon>
        <taxon>Fungi</taxon>
        <taxon>Dikarya</taxon>
        <taxon>Basidiomycota</taxon>
        <taxon>Agaricomycotina</taxon>
        <taxon>Agaricomycetes</taxon>
        <taxon>Agaricomycetidae</taxon>
        <taxon>Agaricales</taxon>
        <taxon>Agaricineae</taxon>
        <taxon>Strophariaceae</taxon>
        <taxon>Hypholoma</taxon>
    </lineage>
</organism>
<dbReference type="OMA" id="QPHEEHA"/>
<evidence type="ECO:0000313" key="2">
    <source>
        <dbReference type="Proteomes" id="UP000054270"/>
    </source>
</evidence>
<feature type="non-terminal residue" evidence="1">
    <location>
        <position position="52"/>
    </location>
</feature>
<keyword evidence="2" id="KW-1185">Reference proteome</keyword>
<dbReference type="Gene3D" id="3.60.130.30">
    <property type="match status" value="1"/>
</dbReference>
<protein>
    <recommendedName>
        <fullName evidence="3">Prolyl 4-hydroxylase alpha subunit Fe(2+) 2OG dioxygenase domain-containing protein</fullName>
    </recommendedName>
</protein>
<sequence length="52" mass="5859">FDHRRGGHLILWDLGIYIQFPPGSLILIPSATVAHSNTPVEKHEARASFTQY</sequence>